<name>A0A5E4MZV2_9HEMI</name>
<sequence length="118" mass="13709">MRRLQKLQELCEFDRYPVQYERLEPTGVPDDTRAAELAKRKFDLRAKANLRLVSESRRSEPAHQKCYRASVENIENRCCMLAGCVRYTRVVTGAFGHQNPLSYHRSGAYYNLSHGRTT</sequence>
<accession>A0A5E4MZV2</accession>
<proteinExistence type="predicted"/>
<gene>
    <name evidence="1" type="ORF">CINCED_3A011428</name>
</gene>
<dbReference type="Proteomes" id="UP000325440">
    <property type="component" value="Unassembled WGS sequence"/>
</dbReference>
<organism evidence="1 2">
    <name type="scientific">Cinara cedri</name>
    <dbReference type="NCBI Taxonomy" id="506608"/>
    <lineage>
        <taxon>Eukaryota</taxon>
        <taxon>Metazoa</taxon>
        <taxon>Ecdysozoa</taxon>
        <taxon>Arthropoda</taxon>
        <taxon>Hexapoda</taxon>
        <taxon>Insecta</taxon>
        <taxon>Pterygota</taxon>
        <taxon>Neoptera</taxon>
        <taxon>Paraneoptera</taxon>
        <taxon>Hemiptera</taxon>
        <taxon>Sternorrhyncha</taxon>
        <taxon>Aphidomorpha</taxon>
        <taxon>Aphidoidea</taxon>
        <taxon>Aphididae</taxon>
        <taxon>Lachninae</taxon>
        <taxon>Cinara</taxon>
    </lineage>
</organism>
<keyword evidence="2" id="KW-1185">Reference proteome</keyword>
<protein>
    <submittedName>
        <fullName evidence="1">Uncharacterized protein</fullName>
    </submittedName>
</protein>
<reference evidence="1 2" key="1">
    <citation type="submission" date="2019-08" db="EMBL/GenBank/DDBJ databases">
        <authorList>
            <person name="Alioto T."/>
            <person name="Alioto T."/>
            <person name="Gomez Garrido J."/>
        </authorList>
    </citation>
    <scope>NUCLEOTIDE SEQUENCE [LARGE SCALE GENOMIC DNA]</scope>
</reference>
<dbReference type="EMBL" id="CABPRJ010001443">
    <property type="protein sequence ID" value="VVC37197.1"/>
    <property type="molecule type" value="Genomic_DNA"/>
</dbReference>
<evidence type="ECO:0000313" key="1">
    <source>
        <dbReference type="EMBL" id="VVC37197.1"/>
    </source>
</evidence>
<dbReference type="AlphaFoldDB" id="A0A5E4MZV2"/>
<evidence type="ECO:0000313" key="2">
    <source>
        <dbReference type="Proteomes" id="UP000325440"/>
    </source>
</evidence>